<evidence type="ECO:0000313" key="1">
    <source>
        <dbReference type="EMBL" id="NGO15485.1"/>
    </source>
</evidence>
<dbReference type="Gene3D" id="3.10.129.10">
    <property type="entry name" value="Hotdog Thioesterase"/>
    <property type="match status" value="1"/>
</dbReference>
<gene>
    <name evidence="1" type="ORF">G5C60_49920</name>
</gene>
<comment type="caution">
    <text evidence="1">The sequence shown here is derived from an EMBL/GenBank/DDBJ whole genome shotgun (WGS) entry which is preliminary data.</text>
</comment>
<dbReference type="Proteomes" id="UP000472335">
    <property type="component" value="Unassembled WGS sequence"/>
</dbReference>
<evidence type="ECO:0000313" key="2">
    <source>
        <dbReference type="Proteomes" id="UP000472335"/>
    </source>
</evidence>
<sequence>MDMTALARKLLEPIPAHRTAGVEVLRAADGMAEVALETPQELTNVIGSLHSSALIALIDAVGLAAIIATSERNEEMEDVVPLGAAASLEFLAPARGRLLATCRLGDEAHRTLRRLLSGETDRARLSTRAGVTDTEGTPVCRGTFDWSVRRRPHSASYGSTHT</sequence>
<dbReference type="CDD" id="cd03443">
    <property type="entry name" value="PaaI_thioesterase"/>
    <property type="match status" value="1"/>
</dbReference>
<dbReference type="EMBL" id="JAAKZY010000403">
    <property type="protein sequence ID" value="NGO15485.1"/>
    <property type="molecule type" value="Genomic_DNA"/>
</dbReference>
<dbReference type="SUPFAM" id="SSF54637">
    <property type="entry name" value="Thioesterase/thiol ester dehydrase-isomerase"/>
    <property type="match status" value="1"/>
</dbReference>
<dbReference type="InterPro" id="IPR027961">
    <property type="entry name" value="DUF4442"/>
</dbReference>
<dbReference type="AlphaFoldDB" id="A0A6G4VNR4"/>
<accession>A0A6G4VNR4</accession>
<proteinExistence type="predicted"/>
<reference evidence="1 2" key="1">
    <citation type="submission" date="2020-02" db="EMBL/GenBank/DDBJ databases">
        <title>Whole-genome analyses of novel actinobacteria.</title>
        <authorList>
            <person name="Sahin N."/>
            <person name="Gencbay T."/>
        </authorList>
    </citation>
    <scope>NUCLEOTIDE SEQUENCE [LARGE SCALE GENOMIC DNA]</scope>
    <source>
        <strain evidence="1 2">HC44</strain>
    </source>
</reference>
<organism evidence="1 2">
    <name type="scientific">Streptomyces scabichelini</name>
    <dbReference type="NCBI Taxonomy" id="2711217"/>
    <lineage>
        <taxon>Bacteria</taxon>
        <taxon>Bacillati</taxon>
        <taxon>Actinomycetota</taxon>
        <taxon>Actinomycetes</taxon>
        <taxon>Kitasatosporales</taxon>
        <taxon>Streptomycetaceae</taxon>
        <taxon>Streptomyces</taxon>
    </lineage>
</organism>
<keyword evidence="2" id="KW-1185">Reference proteome</keyword>
<name>A0A6G4VNR4_9ACTN</name>
<dbReference type="Pfam" id="PF14539">
    <property type="entry name" value="DUF4442"/>
    <property type="match status" value="1"/>
</dbReference>
<protein>
    <submittedName>
        <fullName evidence="1">PaaI family thioesterase</fullName>
    </submittedName>
</protein>
<dbReference type="RefSeq" id="WP_165270831.1">
    <property type="nucleotide sequence ID" value="NZ_JAAKZY010000403.1"/>
</dbReference>
<dbReference type="InterPro" id="IPR029069">
    <property type="entry name" value="HotDog_dom_sf"/>
</dbReference>